<evidence type="ECO:0000259" key="7">
    <source>
        <dbReference type="PROSITE" id="PS51198"/>
    </source>
</evidence>
<evidence type="ECO:0000313" key="8">
    <source>
        <dbReference type="EMBL" id="KRQ15839.1"/>
    </source>
</evidence>
<dbReference type="GO" id="GO:0043138">
    <property type="term" value="F:3'-5' DNA helicase activity"/>
    <property type="evidence" value="ECO:0007669"/>
    <property type="project" value="UniProtKB-EC"/>
</dbReference>
<dbReference type="PANTHER" id="PTHR11070:SF2">
    <property type="entry name" value="ATP-DEPENDENT DNA HELICASE SRS2"/>
    <property type="match status" value="1"/>
</dbReference>
<gene>
    <name evidence="8" type="ORF">AOQ71_07750</name>
</gene>
<dbReference type="RefSeq" id="WP_057744184.1">
    <property type="nucleotide sequence ID" value="NZ_LJYG01000034.1"/>
</dbReference>
<dbReference type="OrthoDB" id="5461146at2"/>
<accession>A0A0R3E9H0</accession>
<dbReference type="Pfam" id="PF00580">
    <property type="entry name" value="UvrD-helicase"/>
    <property type="match status" value="2"/>
</dbReference>
<evidence type="ECO:0000256" key="1">
    <source>
        <dbReference type="ARBA" id="ARBA00022741"/>
    </source>
</evidence>
<evidence type="ECO:0000256" key="5">
    <source>
        <dbReference type="ARBA" id="ARBA00034923"/>
    </source>
</evidence>
<evidence type="ECO:0000256" key="4">
    <source>
        <dbReference type="ARBA" id="ARBA00022840"/>
    </source>
</evidence>
<organism evidence="8 9">
    <name type="scientific">Bradyrhizobium manausense</name>
    <dbReference type="NCBI Taxonomy" id="989370"/>
    <lineage>
        <taxon>Bacteria</taxon>
        <taxon>Pseudomonadati</taxon>
        <taxon>Pseudomonadota</taxon>
        <taxon>Alphaproteobacteria</taxon>
        <taxon>Hyphomicrobiales</taxon>
        <taxon>Nitrobacteraceae</taxon>
        <taxon>Bradyrhizobium</taxon>
    </lineage>
</organism>
<name>A0A0R3E9H0_9BRAD</name>
<keyword evidence="9" id="KW-1185">Reference proteome</keyword>
<dbReference type="InterPro" id="IPR027417">
    <property type="entry name" value="P-loop_NTPase"/>
</dbReference>
<evidence type="ECO:0000256" key="6">
    <source>
        <dbReference type="PROSITE-ProRule" id="PRU00560"/>
    </source>
</evidence>
<dbReference type="InterPro" id="IPR014016">
    <property type="entry name" value="UvrD-like_ATP-bd"/>
</dbReference>
<dbReference type="GO" id="GO:0016887">
    <property type="term" value="F:ATP hydrolysis activity"/>
    <property type="evidence" value="ECO:0007669"/>
    <property type="project" value="RHEA"/>
</dbReference>
<dbReference type="STRING" id="989370.AOQ71_07750"/>
<keyword evidence="2 6" id="KW-0378">Hydrolase</keyword>
<dbReference type="InterPro" id="IPR027785">
    <property type="entry name" value="UvrD-like_helicase_C"/>
</dbReference>
<dbReference type="Gene3D" id="3.40.50.300">
    <property type="entry name" value="P-loop containing nucleotide triphosphate hydrolases"/>
    <property type="match status" value="2"/>
</dbReference>
<dbReference type="Proteomes" id="UP000051936">
    <property type="component" value="Unassembled WGS sequence"/>
</dbReference>
<protein>
    <recommendedName>
        <fullName evidence="5">DNA 3'-5' helicase II</fullName>
    </recommendedName>
</protein>
<dbReference type="SUPFAM" id="SSF52540">
    <property type="entry name" value="P-loop containing nucleoside triphosphate hydrolases"/>
    <property type="match status" value="1"/>
</dbReference>
<dbReference type="GO" id="GO:0005524">
    <property type="term" value="F:ATP binding"/>
    <property type="evidence" value="ECO:0007669"/>
    <property type="project" value="UniProtKB-UniRule"/>
</dbReference>
<dbReference type="PROSITE" id="PS51198">
    <property type="entry name" value="UVRD_HELICASE_ATP_BIND"/>
    <property type="match status" value="1"/>
</dbReference>
<proteinExistence type="predicted"/>
<reference evidence="8 9" key="1">
    <citation type="submission" date="2015-09" db="EMBL/GenBank/DDBJ databases">
        <title>Draft Genome Sequence of Bradyrhizobium manausense Strain BR 3351T, a Novel Symbiotic Nitrogen-Fixing Alphaproteobacterium Isolated from Brazilian Amazon Rain Forest.</title>
        <authorList>
            <person name="De Araujo J.L."/>
            <person name="Zilli J.E."/>
        </authorList>
    </citation>
    <scope>NUCLEOTIDE SEQUENCE [LARGE SCALE GENOMIC DNA]</scope>
    <source>
        <strain evidence="8 9">BR3351</strain>
    </source>
</reference>
<evidence type="ECO:0000256" key="2">
    <source>
        <dbReference type="ARBA" id="ARBA00022801"/>
    </source>
</evidence>
<evidence type="ECO:0000313" key="9">
    <source>
        <dbReference type="Proteomes" id="UP000051936"/>
    </source>
</evidence>
<dbReference type="EMBL" id="LJYG01000034">
    <property type="protein sequence ID" value="KRQ15839.1"/>
    <property type="molecule type" value="Genomic_DNA"/>
</dbReference>
<feature type="domain" description="UvrD-like helicase ATP-binding" evidence="7">
    <location>
        <begin position="2"/>
        <end position="239"/>
    </location>
</feature>
<comment type="caution">
    <text evidence="8">The sequence shown here is derived from an EMBL/GenBank/DDBJ whole genome shotgun (WGS) entry which is preliminary data.</text>
</comment>
<dbReference type="GO" id="GO:0000725">
    <property type="term" value="P:recombinational repair"/>
    <property type="evidence" value="ECO:0007669"/>
    <property type="project" value="TreeGrafter"/>
</dbReference>
<sequence>MALILCDQRQRLLRTDGNILVRGGAGSGKTTIALAKACADLDAQRLGPLGKALFLSFARATVARVAEQATATLPRALMPRIEINTYHGFAWTILKSHGYLLCAKRGVALLLPAKARAHLAGLVGAARAARQRQLFENDGLVAFDLFPTLLTELLQTAPALALAYARAYPLIIVDEFQDTNAEEWQMVAQLGRHSRLIALGDPKQRIYDFKGAHPRRFDEYIEAFDPTPFDFAGENNRSPGTAIAQFANDIIDGEYRAANYDGVTVTCYRGRSLRPLKQEILRAVARLRRNAEWSLAVLVPANTLAINVFDYMAQAVHGLPAYPVDILVAAEGPMLAADLIALLMEPRSHQHLAAAILDGLAAFELGRSEEASGGALRKAARYRDLATAVRGRGLDGLEARGIGPGIRNLMDTVATLALSGDPMTDWRAIRACLNASDRKEFQAVAKEARHMRLLRRGAQIESRLAEAWRTHGAYRNARALLAAAVVDDQFAATTRPQHGVTVMTIHKAKGKEFDEVIAFEGQFQRYLQRTGADDERSARFNLHVAATRARRAVMIMTPEDRPCHLLPLRTSHDQ</sequence>
<keyword evidence="4 6" id="KW-0067">ATP-binding</keyword>
<dbReference type="PANTHER" id="PTHR11070">
    <property type="entry name" value="UVRD / RECB / PCRA DNA HELICASE FAMILY MEMBER"/>
    <property type="match status" value="1"/>
</dbReference>
<feature type="binding site" evidence="6">
    <location>
        <begin position="23"/>
        <end position="30"/>
    </location>
    <ligand>
        <name>ATP</name>
        <dbReference type="ChEBI" id="CHEBI:30616"/>
    </ligand>
</feature>
<dbReference type="GO" id="GO:0003677">
    <property type="term" value="F:DNA binding"/>
    <property type="evidence" value="ECO:0007669"/>
    <property type="project" value="InterPro"/>
</dbReference>
<keyword evidence="1 6" id="KW-0547">Nucleotide-binding</keyword>
<keyword evidence="3 6" id="KW-0347">Helicase</keyword>
<evidence type="ECO:0000256" key="3">
    <source>
        <dbReference type="ARBA" id="ARBA00022806"/>
    </source>
</evidence>
<dbReference type="AlphaFoldDB" id="A0A0R3E9H0"/>
<dbReference type="Pfam" id="PF13538">
    <property type="entry name" value="UvrD_C_2"/>
    <property type="match status" value="1"/>
</dbReference>
<dbReference type="InterPro" id="IPR000212">
    <property type="entry name" value="DNA_helicase_UvrD/REP"/>
</dbReference>